<comment type="subunit">
    <text evidence="5">Binds ribosomal protein uS19.</text>
</comment>
<dbReference type="PANTHER" id="PTHR33692:SF1">
    <property type="entry name" value="RIBOSOME MATURATION FACTOR RIMM"/>
    <property type="match status" value="1"/>
</dbReference>
<evidence type="ECO:0000259" key="6">
    <source>
        <dbReference type="Pfam" id="PF01782"/>
    </source>
</evidence>
<dbReference type="InterPro" id="IPR009000">
    <property type="entry name" value="Transl_B-barrel_sf"/>
</dbReference>
<accession>A0A545TRU2</accession>
<comment type="caution">
    <text evidence="8">The sequence shown here is derived from an EMBL/GenBank/DDBJ whole genome shotgun (WGS) entry which is preliminary data.</text>
</comment>
<gene>
    <name evidence="5 8" type="primary">rimM</name>
    <name evidence="8" type="ORF">FKG95_12860</name>
</gene>
<dbReference type="SUPFAM" id="SSF50447">
    <property type="entry name" value="Translation proteins"/>
    <property type="match status" value="1"/>
</dbReference>
<dbReference type="AlphaFoldDB" id="A0A545TRU2"/>
<comment type="domain">
    <text evidence="5">The PRC barrel domain binds ribosomal protein uS19.</text>
</comment>
<dbReference type="GO" id="GO:0005840">
    <property type="term" value="C:ribosome"/>
    <property type="evidence" value="ECO:0007669"/>
    <property type="project" value="InterPro"/>
</dbReference>
<dbReference type="OrthoDB" id="9788191at2"/>
<dbReference type="GO" id="GO:0043022">
    <property type="term" value="F:ribosome binding"/>
    <property type="evidence" value="ECO:0007669"/>
    <property type="project" value="InterPro"/>
</dbReference>
<sequence length="179" mass="18927">MPKTDADDKVCLGVVAGAHGVRGLVKIKSFTAEPLDIGAYGPLSDAKGQRRFDPTIKGQVKETVLAAFAGVTDRDQAQALRGTRLYVARSVLPEPEDEEEFYNTDLIGLRVENGAGEVLGSVKAMHNFGGGDLLEVLPAEGKSWLVPFTKLAVPVVDLEAGRVVIDPPEEVETGEAGSG</sequence>
<dbReference type="Proteomes" id="UP000315252">
    <property type="component" value="Unassembled WGS sequence"/>
</dbReference>
<keyword evidence="2 5" id="KW-0690">Ribosome biogenesis</keyword>
<dbReference type="InterPro" id="IPR011961">
    <property type="entry name" value="RimM"/>
</dbReference>
<evidence type="ECO:0000256" key="5">
    <source>
        <dbReference type="HAMAP-Rule" id="MF_00014"/>
    </source>
</evidence>
<dbReference type="Gene3D" id="2.40.30.60">
    <property type="entry name" value="RimM"/>
    <property type="match status" value="1"/>
</dbReference>
<evidence type="ECO:0000256" key="2">
    <source>
        <dbReference type="ARBA" id="ARBA00022517"/>
    </source>
</evidence>
<dbReference type="HAMAP" id="MF_00014">
    <property type="entry name" value="Ribosome_mat_RimM"/>
    <property type="match status" value="1"/>
</dbReference>
<keyword evidence="9" id="KW-1185">Reference proteome</keyword>
<reference evidence="8 9" key="1">
    <citation type="submission" date="2019-06" db="EMBL/GenBank/DDBJ databases">
        <title>Whole genome sequence for Rhodospirillaceae sp. R148.</title>
        <authorList>
            <person name="Wang G."/>
        </authorList>
    </citation>
    <scope>NUCLEOTIDE SEQUENCE [LARGE SCALE GENOMIC DNA]</scope>
    <source>
        <strain evidence="8 9">R148</strain>
    </source>
</reference>
<protein>
    <recommendedName>
        <fullName evidence="5">Ribosome maturation factor RimM</fullName>
    </recommendedName>
</protein>
<evidence type="ECO:0000256" key="3">
    <source>
        <dbReference type="ARBA" id="ARBA00022552"/>
    </source>
</evidence>
<name>A0A545TRU2_9PROT</name>
<dbReference type="InterPro" id="IPR011033">
    <property type="entry name" value="PRC_barrel-like_sf"/>
</dbReference>
<dbReference type="SUPFAM" id="SSF50346">
    <property type="entry name" value="PRC-barrel domain"/>
    <property type="match status" value="1"/>
</dbReference>
<keyword evidence="4 5" id="KW-0143">Chaperone</keyword>
<organism evidence="8 9">
    <name type="scientific">Denitrobaculum tricleocarpae</name>
    <dbReference type="NCBI Taxonomy" id="2591009"/>
    <lineage>
        <taxon>Bacteria</taxon>
        <taxon>Pseudomonadati</taxon>
        <taxon>Pseudomonadota</taxon>
        <taxon>Alphaproteobacteria</taxon>
        <taxon>Rhodospirillales</taxon>
        <taxon>Rhodospirillaceae</taxon>
        <taxon>Denitrobaculum</taxon>
    </lineage>
</organism>
<proteinExistence type="inferred from homology"/>
<comment type="subcellular location">
    <subcellularLocation>
        <location evidence="5">Cytoplasm</location>
    </subcellularLocation>
</comment>
<dbReference type="InterPro" id="IPR002676">
    <property type="entry name" value="RimM_N"/>
</dbReference>
<evidence type="ECO:0000256" key="4">
    <source>
        <dbReference type="ARBA" id="ARBA00023186"/>
    </source>
</evidence>
<feature type="domain" description="RimM N-terminal" evidence="6">
    <location>
        <begin position="12"/>
        <end position="90"/>
    </location>
</feature>
<evidence type="ECO:0000313" key="8">
    <source>
        <dbReference type="EMBL" id="TQV79947.1"/>
    </source>
</evidence>
<dbReference type="EMBL" id="VHSH01000004">
    <property type="protein sequence ID" value="TQV79947.1"/>
    <property type="molecule type" value="Genomic_DNA"/>
</dbReference>
<dbReference type="GO" id="GO:0042274">
    <property type="term" value="P:ribosomal small subunit biogenesis"/>
    <property type="evidence" value="ECO:0007669"/>
    <property type="project" value="UniProtKB-UniRule"/>
</dbReference>
<dbReference type="Gene3D" id="2.30.30.240">
    <property type="entry name" value="PRC-barrel domain"/>
    <property type="match status" value="1"/>
</dbReference>
<dbReference type="Pfam" id="PF24986">
    <property type="entry name" value="PRC_RimM"/>
    <property type="match status" value="1"/>
</dbReference>
<comment type="function">
    <text evidence="5">An accessory protein needed during the final step in the assembly of 30S ribosomal subunit, possibly for assembly of the head region. Essential for efficient processing of 16S rRNA. May be needed both before and after RbfA during the maturation of 16S rRNA. It has affinity for free ribosomal 30S subunits but not for 70S ribosomes.</text>
</comment>
<dbReference type="PANTHER" id="PTHR33692">
    <property type="entry name" value="RIBOSOME MATURATION FACTOR RIMM"/>
    <property type="match status" value="1"/>
</dbReference>
<dbReference type="GO" id="GO:0005737">
    <property type="term" value="C:cytoplasm"/>
    <property type="evidence" value="ECO:0007669"/>
    <property type="project" value="UniProtKB-SubCell"/>
</dbReference>
<dbReference type="InterPro" id="IPR036976">
    <property type="entry name" value="RimM_N_sf"/>
</dbReference>
<keyword evidence="1 5" id="KW-0963">Cytoplasm</keyword>
<keyword evidence="3 5" id="KW-0698">rRNA processing</keyword>
<evidence type="ECO:0000313" key="9">
    <source>
        <dbReference type="Proteomes" id="UP000315252"/>
    </source>
</evidence>
<dbReference type="Pfam" id="PF01782">
    <property type="entry name" value="RimM"/>
    <property type="match status" value="1"/>
</dbReference>
<evidence type="ECO:0000256" key="1">
    <source>
        <dbReference type="ARBA" id="ARBA00022490"/>
    </source>
</evidence>
<comment type="similarity">
    <text evidence="5">Belongs to the RimM family.</text>
</comment>
<dbReference type="GO" id="GO:0006364">
    <property type="term" value="P:rRNA processing"/>
    <property type="evidence" value="ECO:0007669"/>
    <property type="project" value="UniProtKB-UniRule"/>
</dbReference>
<dbReference type="NCBIfam" id="TIGR02273">
    <property type="entry name" value="16S_RimM"/>
    <property type="match status" value="1"/>
</dbReference>
<feature type="domain" description="Ribosome maturation factor RimM PRC barrel" evidence="7">
    <location>
        <begin position="104"/>
        <end position="170"/>
    </location>
</feature>
<dbReference type="InterPro" id="IPR056792">
    <property type="entry name" value="PRC_RimM"/>
</dbReference>
<evidence type="ECO:0000259" key="7">
    <source>
        <dbReference type="Pfam" id="PF24986"/>
    </source>
</evidence>